<accession>A0A3V0PQS6</accession>
<dbReference type="Proteomes" id="UP000839781">
    <property type="component" value="Unassembled WGS sequence"/>
</dbReference>
<name>A0A3V0PQS6_SALDZ</name>
<evidence type="ECO:0000313" key="1">
    <source>
        <dbReference type="EMBL" id="ECJ4376510.1"/>
    </source>
</evidence>
<reference evidence="2" key="2">
    <citation type="submission" date="2018-07" db="EMBL/GenBank/DDBJ databases">
        <authorList>
            <consortium name="GenomeTrakr network: Whole genome sequencing for foodborne pathogen traceback"/>
        </authorList>
    </citation>
    <scope>NUCLEOTIDE SEQUENCE</scope>
    <source>
        <strain evidence="2">FDA00001986</strain>
    </source>
</reference>
<dbReference type="PROSITE" id="PS51257">
    <property type="entry name" value="PROKAR_LIPOPROTEIN"/>
    <property type="match status" value="1"/>
</dbReference>
<evidence type="ECO:0000313" key="2">
    <source>
        <dbReference type="EMBL" id="EDD0501015.1"/>
    </source>
</evidence>
<gene>
    <name evidence="2" type="ORF">AH359_06575</name>
    <name evidence="1" type="ORF">DLB95_04145</name>
</gene>
<dbReference type="AlphaFoldDB" id="A0A3V0PQS6"/>
<organism evidence="2">
    <name type="scientific">Salmonella diarizonae</name>
    <dbReference type="NCBI Taxonomy" id="59204"/>
    <lineage>
        <taxon>Bacteria</taxon>
        <taxon>Pseudomonadati</taxon>
        <taxon>Pseudomonadota</taxon>
        <taxon>Gammaproteobacteria</taxon>
        <taxon>Enterobacterales</taxon>
        <taxon>Enterobacteriaceae</taxon>
        <taxon>Salmonella</taxon>
    </lineage>
</organism>
<comment type="caution">
    <text evidence="2">The sequence shown here is derived from an EMBL/GenBank/DDBJ whole genome shotgun (WGS) entry which is preliminary data.</text>
</comment>
<proteinExistence type="predicted"/>
<dbReference type="EMBL" id="AAIYJF010000002">
    <property type="protein sequence ID" value="ECJ4376510.1"/>
    <property type="molecule type" value="Genomic_DNA"/>
</dbReference>
<dbReference type="EMBL" id="AALSXK010000004">
    <property type="protein sequence ID" value="EDD0501015.1"/>
    <property type="molecule type" value="Genomic_DNA"/>
</dbReference>
<reference evidence="1" key="1">
    <citation type="submission" date="2018-05" db="EMBL/GenBank/DDBJ databases">
        <authorList>
            <person name="Ashton P.M."/>
            <person name="Dallman T."/>
            <person name="Nair S."/>
            <person name="De Pinna E."/>
            <person name="Peters T."/>
            <person name="Grant K."/>
        </authorList>
    </citation>
    <scope>NUCLEOTIDE SEQUENCE [LARGE SCALE GENOMIC DNA]</scope>
    <source>
        <strain evidence="1">474878</strain>
    </source>
</reference>
<protein>
    <submittedName>
        <fullName evidence="2">Uncharacterized protein</fullName>
    </submittedName>
</protein>
<sequence>MLVMRLFGCEINCELPLLAHSGPLGPSGASVSCQKRTLLILQCLNQWGQVKTEPVMVWVS</sequence>